<organism evidence="2 3">
    <name type="scientific">[Mycoplasma] gypis</name>
    <dbReference type="NCBI Taxonomy" id="92404"/>
    <lineage>
        <taxon>Bacteria</taxon>
        <taxon>Bacillati</taxon>
        <taxon>Mycoplasmatota</taxon>
        <taxon>Mycoplasmoidales</taxon>
        <taxon>Metamycoplasmataceae</taxon>
        <taxon>Metamycoplasma</taxon>
    </lineage>
</organism>
<proteinExistence type="predicted"/>
<dbReference type="EMBL" id="CP148066">
    <property type="protein sequence ID" value="WXL28613.1"/>
    <property type="molecule type" value="Genomic_DNA"/>
</dbReference>
<feature type="transmembrane region" description="Helical" evidence="1">
    <location>
        <begin position="64"/>
        <end position="89"/>
    </location>
</feature>
<evidence type="ECO:0000313" key="3">
    <source>
        <dbReference type="Proteomes" id="UP001460679"/>
    </source>
</evidence>
<dbReference type="Proteomes" id="UP001460679">
    <property type="component" value="Chromosome"/>
</dbReference>
<sequence>MSNFLDELEKQHKPLKKRTKKILIFLGVFAVIFLISTILLFTPFKKESTFELIIKEFKQQQYDSILISKLVAGFFTWVFIVWTLSLRIAQSILFYKYRKIVNNEIEKIDSVSTEQTGKELHMSKLNAQTKKQARDENFIANLLNTCIALQKPLIGSATMDVREILNNPQYNSKQKKLLISQLLKNNGIDPKNKKILEVITKL</sequence>
<keyword evidence="1" id="KW-1133">Transmembrane helix</keyword>
<keyword evidence="3" id="KW-1185">Reference proteome</keyword>
<gene>
    <name evidence="2" type="ORF">WG616_01095</name>
</gene>
<feature type="transmembrane region" description="Helical" evidence="1">
    <location>
        <begin position="22"/>
        <end position="44"/>
    </location>
</feature>
<accession>A0ABZ2RPC9</accession>
<name>A0ABZ2RPC9_9BACT</name>
<reference evidence="2" key="1">
    <citation type="submission" date="2024-03" db="EMBL/GenBank/DDBJ databases">
        <title>Complete genome sequence of Mycoplasma gypis type strain B1/T1.</title>
        <authorList>
            <person name="Spergser J."/>
        </authorList>
    </citation>
    <scope>NUCLEOTIDE SEQUENCE [LARGE SCALE GENOMIC DNA]</scope>
    <source>
        <strain evidence="2">B1/T1</strain>
    </source>
</reference>
<protein>
    <submittedName>
        <fullName evidence="2">Uncharacterized protein</fullName>
    </submittedName>
</protein>
<evidence type="ECO:0000256" key="1">
    <source>
        <dbReference type="SAM" id="Phobius"/>
    </source>
</evidence>
<evidence type="ECO:0000313" key="2">
    <source>
        <dbReference type="EMBL" id="WXL28613.1"/>
    </source>
</evidence>
<dbReference type="RefSeq" id="WP_205498955.1">
    <property type="nucleotide sequence ID" value="NZ_CP148066.1"/>
</dbReference>
<keyword evidence="1" id="KW-0472">Membrane</keyword>
<keyword evidence="1" id="KW-0812">Transmembrane</keyword>